<dbReference type="EMBL" id="BMND01000022">
    <property type="protein sequence ID" value="GGN53812.1"/>
    <property type="molecule type" value="Genomic_DNA"/>
</dbReference>
<dbReference type="Proteomes" id="UP000600080">
    <property type="component" value="Unassembled WGS sequence"/>
</dbReference>
<evidence type="ECO:0000259" key="6">
    <source>
        <dbReference type="Pfam" id="PF04542"/>
    </source>
</evidence>
<evidence type="ECO:0000256" key="4">
    <source>
        <dbReference type="ARBA" id="ARBA00023125"/>
    </source>
</evidence>
<protein>
    <recommendedName>
        <fullName evidence="10">RNA polymerase sigma factor</fullName>
    </recommendedName>
</protein>
<evidence type="ECO:0000256" key="2">
    <source>
        <dbReference type="ARBA" id="ARBA00023015"/>
    </source>
</evidence>
<evidence type="ECO:0000256" key="3">
    <source>
        <dbReference type="ARBA" id="ARBA00023082"/>
    </source>
</evidence>
<dbReference type="PANTHER" id="PTHR43133">
    <property type="entry name" value="RNA POLYMERASE ECF-TYPE SIGMA FACTO"/>
    <property type="match status" value="1"/>
</dbReference>
<name>A0ABQ2JTW9_9ACTN</name>
<keyword evidence="9" id="KW-1185">Reference proteome</keyword>
<comment type="similarity">
    <text evidence="1">Belongs to the sigma-70 factor family. ECF subfamily.</text>
</comment>
<keyword evidence="2" id="KW-0805">Transcription regulation</keyword>
<accession>A0ABQ2JTW9</accession>
<keyword evidence="3" id="KW-0731">Sigma factor</keyword>
<evidence type="ECO:0000313" key="8">
    <source>
        <dbReference type="EMBL" id="GGN53812.1"/>
    </source>
</evidence>
<evidence type="ECO:0000256" key="5">
    <source>
        <dbReference type="ARBA" id="ARBA00023163"/>
    </source>
</evidence>
<keyword evidence="4" id="KW-0238">DNA-binding</keyword>
<dbReference type="NCBIfam" id="TIGR02937">
    <property type="entry name" value="sigma70-ECF"/>
    <property type="match status" value="1"/>
</dbReference>
<reference evidence="9" key="1">
    <citation type="journal article" date="2019" name="Int. J. Syst. Evol. Microbiol.">
        <title>The Global Catalogue of Microorganisms (GCM) 10K type strain sequencing project: providing services to taxonomists for standard genome sequencing and annotation.</title>
        <authorList>
            <consortium name="The Broad Institute Genomics Platform"/>
            <consortium name="The Broad Institute Genome Sequencing Center for Infectious Disease"/>
            <person name="Wu L."/>
            <person name="Ma J."/>
        </authorList>
    </citation>
    <scope>NUCLEOTIDE SEQUENCE [LARGE SCALE GENOMIC DNA]</scope>
    <source>
        <strain evidence="9">CGMCC 4.7323</strain>
    </source>
</reference>
<dbReference type="InterPro" id="IPR014284">
    <property type="entry name" value="RNA_pol_sigma-70_dom"/>
</dbReference>
<dbReference type="SUPFAM" id="SSF88946">
    <property type="entry name" value="Sigma2 domain of RNA polymerase sigma factors"/>
    <property type="match status" value="1"/>
</dbReference>
<gene>
    <name evidence="8" type="ORF">GCM10012285_46070</name>
</gene>
<comment type="caution">
    <text evidence="8">The sequence shown here is derived from an EMBL/GenBank/DDBJ whole genome shotgun (WGS) entry which is preliminary data.</text>
</comment>
<proteinExistence type="inferred from homology"/>
<sequence length="215" mass="23543">MRPARTGSLLHGRDRGRTRGEFRYMADARPTPASPAASPTFDEVFCGLLPRLYRRAVMLAGSRQSAEDVVHEAYLKLARRPQRFLAHPEPYAYAFTAVLSVARDAHRKDRRQVLVDGMAEVEETGAGGAAAGGGPGGWDGGVERRQAEIEAVRLLGKLSHRQAGIVILVDLDGYTLDQAAKIMKVHRGTAARHRARALDRLRAFLVESEHGQAGR</sequence>
<dbReference type="SUPFAM" id="SSF88659">
    <property type="entry name" value="Sigma3 and sigma4 domains of RNA polymerase sigma factors"/>
    <property type="match status" value="1"/>
</dbReference>
<evidence type="ECO:0000256" key="1">
    <source>
        <dbReference type="ARBA" id="ARBA00010641"/>
    </source>
</evidence>
<feature type="domain" description="RNA polymerase sigma-70 region 4" evidence="7">
    <location>
        <begin position="154"/>
        <end position="203"/>
    </location>
</feature>
<organism evidence="8 9">
    <name type="scientific">Streptomyces kronopolitis</name>
    <dbReference type="NCBI Taxonomy" id="1612435"/>
    <lineage>
        <taxon>Bacteria</taxon>
        <taxon>Bacillati</taxon>
        <taxon>Actinomycetota</taxon>
        <taxon>Actinomycetes</taxon>
        <taxon>Kitasatosporales</taxon>
        <taxon>Streptomycetaceae</taxon>
        <taxon>Streptomyces</taxon>
    </lineage>
</organism>
<dbReference type="InterPro" id="IPR013324">
    <property type="entry name" value="RNA_pol_sigma_r3/r4-like"/>
</dbReference>
<dbReference type="Pfam" id="PF04542">
    <property type="entry name" value="Sigma70_r2"/>
    <property type="match status" value="1"/>
</dbReference>
<dbReference type="InterPro" id="IPR007627">
    <property type="entry name" value="RNA_pol_sigma70_r2"/>
</dbReference>
<dbReference type="Gene3D" id="1.10.1740.10">
    <property type="match status" value="1"/>
</dbReference>
<dbReference type="InterPro" id="IPR039425">
    <property type="entry name" value="RNA_pol_sigma-70-like"/>
</dbReference>
<dbReference type="Gene3D" id="1.10.10.10">
    <property type="entry name" value="Winged helix-like DNA-binding domain superfamily/Winged helix DNA-binding domain"/>
    <property type="match status" value="1"/>
</dbReference>
<dbReference type="InterPro" id="IPR036388">
    <property type="entry name" value="WH-like_DNA-bd_sf"/>
</dbReference>
<dbReference type="PANTHER" id="PTHR43133:SF50">
    <property type="entry name" value="ECF RNA POLYMERASE SIGMA FACTOR SIGM"/>
    <property type="match status" value="1"/>
</dbReference>
<evidence type="ECO:0000313" key="9">
    <source>
        <dbReference type="Proteomes" id="UP000600080"/>
    </source>
</evidence>
<keyword evidence="5" id="KW-0804">Transcription</keyword>
<dbReference type="InterPro" id="IPR007630">
    <property type="entry name" value="RNA_pol_sigma70_r4"/>
</dbReference>
<dbReference type="Pfam" id="PF04545">
    <property type="entry name" value="Sigma70_r4"/>
    <property type="match status" value="1"/>
</dbReference>
<dbReference type="InterPro" id="IPR013325">
    <property type="entry name" value="RNA_pol_sigma_r2"/>
</dbReference>
<evidence type="ECO:0008006" key="10">
    <source>
        <dbReference type="Google" id="ProtNLM"/>
    </source>
</evidence>
<evidence type="ECO:0000259" key="7">
    <source>
        <dbReference type="Pfam" id="PF04545"/>
    </source>
</evidence>
<feature type="domain" description="RNA polymerase sigma-70 region 2" evidence="6">
    <location>
        <begin position="49"/>
        <end position="111"/>
    </location>
</feature>